<organism evidence="4 5">
    <name type="scientific">Cardiosporidium cionae</name>
    <dbReference type="NCBI Taxonomy" id="476202"/>
    <lineage>
        <taxon>Eukaryota</taxon>
        <taxon>Sar</taxon>
        <taxon>Alveolata</taxon>
        <taxon>Apicomplexa</taxon>
        <taxon>Aconoidasida</taxon>
        <taxon>Nephromycida</taxon>
        <taxon>Cardiosporidium</taxon>
    </lineage>
</organism>
<comment type="similarity">
    <text evidence="2">Belongs to the actin family.</text>
</comment>
<dbReference type="InterPro" id="IPR043129">
    <property type="entry name" value="ATPase_NBD"/>
</dbReference>
<keyword evidence="5" id="KW-1185">Reference proteome</keyword>
<evidence type="ECO:0000256" key="1">
    <source>
        <dbReference type="ARBA" id="ARBA00049360"/>
    </source>
</evidence>
<evidence type="ECO:0000313" key="5">
    <source>
        <dbReference type="Proteomes" id="UP000823046"/>
    </source>
</evidence>
<dbReference type="CDD" id="cd10169">
    <property type="entry name" value="ASKHA_NBD_actin-like"/>
    <property type="match status" value="1"/>
</dbReference>
<accession>A0ABQ7JBT9</accession>
<protein>
    <submittedName>
        <fullName evidence="4">Actin-like family protein</fullName>
    </submittedName>
</protein>
<evidence type="ECO:0000256" key="2">
    <source>
        <dbReference type="RuleBase" id="RU000487"/>
    </source>
</evidence>
<reference evidence="4 5" key="1">
    <citation type="journal article" date="2020" name="bioRxiv">
        <title>Metabolic contributions of an alphaproteobacterial endosymbiont in the apicomplexan Cardiosporidium cionae.</title>
        <authorList>
            <person name="Hunter E.S."/>
            <person name="Paight C.J."/>
            <person name="Lane C.E."/>
        </authorList>
    </citation>
    <scope>NUCLEOTIDE SEQUENCE [LARGE SCALE GENOMIC DNA]</scope>
    <source>
        <strain evidence="4">ESH_2018</strain>
    </source>
</reference>
<feature type="region of interest" description="Disordered" evidence="3">
    <location>
        <begin position="1"/>
        <end position="57"/>
    </location>
</feature>
<comment type="catalytic activity">
    <reaction evidence="1">
        <text>ATP + H2O = ADP + phosphate + H(+)</text>
        <dbReference type="Rhea" id="RHEA:13065"/>
        <dbReference type="ChEBI" id="CHEBI:15377"/>
        <dbReference type="ChEBI" id="CHEBI:15378"/>
        <dbReference type="ChEBI" id="CHEBI:30616"/>
        <dbReference type="ChEBI" id="CHEBI:43474"/>
        <dbReference type="ChEBI" id="CHEBI:456216"/>
    </reaction>
</comment>
<dbReference type="SUPFAM" id="SSF53067">
    <property type="entry name" value="Actin-like ATPase domain"/>
    <property type="match status" value="2"/>
</dbReference>
<dbReference type="Gene3D" id="3.30.420.40">
    <property type="match status" value="2"/>
</dbReference>
<dbReference type="Proteomes" id="UP000823046">
    <property type="component" value="Unassembled WGS sequence"/>
</dbReference>
<dbReference type="Pfam" id="PF00022">
    <property type="entry name" value="Actin"/>
    <property type="match status" value="1"/>
</dbReference>
<comment type="caution">
    <text evidence="4">The sequence shown here is derived from an EMBL/GenBank/DDBJ whole genome shotgun (WGS) entry which is preliminary data.</text>
</comment>
<dbReference type="PANTHER" id="PTHR11937">
    <property type="entry name" value="ACTIN"/>
    <property type="match status" value="1"/>
</dbReference>
<evidence type="ECO:0000256" key="3">
    <source>
        <dbReference type="SAM" id="MobiDB-lite"/>
    </source>
</evidence>
<dbReference type="SMART" id="SM00268">
    <property type="entry name" value="ACTIN"/>
    <property type="match status" value="1"/>
</dbReference>
<dbReference type="InterPro" id="IPR004000">
    <property type="entry name" value="Actin"/>
</dbReference>
<name>A0ABQ7JBT9_9APIC</name>
<dbReference type="EMBL" id="JADAQX010000181">
    <property type="protein sequence ID" value="KAF8821431.1"/>
    <property type="molecule type" value="Genomic_DNA"/>
</dbReference>
<evidence type="ECO:0000313" key="4">
    <source>
        <dbReference type="EMBL" id="KAF8821431.1"/>
    </source>
</evidence>
<sequence length="517" mass="57639">MSPSSGEMSKEIPLSGSDPRSSRFFQPVSALSSPLNDVPWEEPSSSSVSFTEASTPHLPTSSFSQFMKTYDEGLNKSLNGNHEAYSNIVSALESNERLAAFPPPSYHSVIESAVQTEPIIVVDVGSLNVRFGISPRGCLANEYSLITPQNVLQPWENIDSASLPIQSGVIVNWNAVEEMFADAVTTKFPLEYSNYSYLLCESQMSPPKQFIEYGEMLFEVFDAQAICFKDPETLVALLAMKNMKELKNLTAILVDMGASLTRIMPIVSGILLTDLSVCLNLGGRDIDQLIFQQWQERPVPSKQTSTSLNAARKEKETLARVAESSEDFRMESCVPIRSTGFNDLNMVNHAYAGATGNPLSVSHVAAPEIFFNSSLQPASTRIHKISSIRCDRRTLPHIIFDIIQRCPIDFRREIYNNLIIYGGTSVLPGMVSRIQKEVQACLLSMVHTAKKRISVTARTNLTRNLRMNAAWSGGYLFAQQSMFDEQKITKNEYEEQGSHILALMSKVERLKHYFLEM</sequence>
<dbReference type="Gene3D" id="3.90.640.10">
    <property type="entry name" value="Actin, Chain A, domain 4"/>
    <property type="match status" value="1"/>
</dbReference>
<proteinExistence type="inferred from homology"/>
<gene>
    <name evidence="4" type="ORF">IE077_002035</name>
</gene>